<dbReference type="GO" id="GO:0016787">
    <property type="term" value="F:hydrolase activity"/>
    <property type="evidence" value="ECO:0007669"/>
    <property type="project" value="UniProtKB-KW"/>
</dbReference>
<feature type="transmembrane region" description="Helical" evidence="1">
    <location>
        <begin position="293"/>
        <end position="312"/>
    </location>
</feature>
<evidence type="ECO:0000256" key="1">
    <source>
        <dbReference type="SAM" id="Phobius"/>
    </source>
</evidence>
<sequence length="453" mass="47686">MLLFAHGIVGRADLPIPETLFGAAAAAVLVVSFVALALGWSRPRLKSLPEKDLFVFPVALEVLLGALGVIVFLFTVYAGIAGTSGQTDNLAPTMVYVAFWVGVPFASLLLGNVFGVISPWRALGRATGWIGERFTEGAMPAPLVYPERLGRLPAAAGLFGFAICELCWAKATEPGPLAIIMLLYFIAMLVGMSLYGVDAWTRNADAFGVLFGLIGSLSPLGRRAENGRLYLRVPFTGAAKLTPVNGTMAVLIVSVGSTAFDGAKEGALFNNLAQDLQSFFVDLGLSLGLGLELGFVVGLAGAVLIVAIIWALGMAGMKPPPSVPSRRELARAFAHTLIPIAAGYLFAHYFSLLAYNGQDLWRLANDPLGNGADYFGGADATINYGVVSATGIWYVQVAALVIGHVAALVLAHDRALELYGSAKDATRSQLVMLALMVAFTCLGLWLLSAALHG</sequence>
<comment type="caution">
    <text evidence="2">The sequence shown here is derived from an EMBL/GenBank/DDBJ whole genome shotgun (WGS) entry which is preliminary data.</text>
</comment>
<keyword evidence="1" id="KW-0812">Transmembrane</keyword>
<feature type="transmembrane region" description="Helical" evidence="1">
    <location>
        <begin position="20"/>
        <end position="41"/>
    </location>
</feature>
<feature type="transmembrane region" description="Helical" evidence="1">
    <location>
        <begin position="332"/>
        <end position="355"/>
    </location>
</feature>
<dbReference type="AlphaFoldDB" id="A0A9X3N1V3"/>
<name>A0A9X3N1V3_9ACTN</name>
<dbReference type="EMBL" id="JAPDOD010000042">
    <property type="protein sequence ID" value="MDA0165157.1"/>
    <property type="molecule type" value="Genomic_DNA"/>
</dbReference>
<evidence type="ECO:0000313" key="3">
    <source>
        <dbReference type="Proteomes" id="UP001149140"/>
    </source>
</evidence>
<proteinExistence type="predicted"/>
<protein>
    <submittedName>
        <fullName evidence="2">Fenitrothion hydrolase</fullName>
    </submittedName>
</protein>
<gene>
    <name evidence="2" type="ORF">OM076_33115</name>
</gene>
<evidence type="ECO:0000313" key="2">
    <source>
        <dbReference type="EMBL" id="MDA0165157.1"/>
    </source>
</evidence>
<dbReference type="Proteomes" id="UP001149140">
    <property type="component" value="Unassembled WGS sequence"/>
</dbReference>
<organism evidence="2 3">
    <name type="scientific">Solirubrobacter ginsenosidimutans</name>
    <dbReference type="NCBI Taxonomy" id="490573"/>
    <lineage>
        <taxon>Bacteria</taxon>
        <taxon>Bacillati</taxon>
        <taxon>Actinomycetota</taxon>
        <taxon>Thermoleophilia</taxon>
        <taxon>Solirubrobacterales</taxon>
        <taxon>Solirubrobacteraceae</taxon>
        <taxon>Solirubrobacter</taxon>
    </lineage>
</organism>
<reference evidence="2" key="1">
    <citation type="submission" date="2022-10" db="EMBL/GenBank/DDBJ databases">
        <title>The WGS of Solirubrobacter ginsenosidimutans DSM 21036.</title>
        <authorList>
            <person name="Jiang Z."/>
        </authorList>
    </citation>
    <scope>NUCLEOTIDE SEQUENCE</scope>
    <source>
        <strain evidence="2">DSM 21036</strain>
    </source>
</reference>
<feature type="transmembrane region" description="Helical" evidence="1">
    <location>
        <begin position="53"/>
        <end position="77"/>
    </location>
</feature>
<keyword evidence="1" id="KW-0472">Membrane</keyword>
<accession>A0A9X3N1V3</accession>
<keyword evidence="2" id="KW-0378">Hydrolase</keyword>
<feature type="transmembrane region" description="Helical" evidence="1">
    <location>
        <begin position="177"/>
        <end position="197"/>
    </location>
</feature>
<feature type="transmembrane region" description="Helical" evidence="1">
    <location>
        <begin position="391"/>
        <end position="410"/>
    </location>
</feature>
<dbReference type="RefSeq" id="WP_270044414.1">
    <property type="nucleotide sequence ID" value="NZ_JAPDOD010000042.1"/>
</dbReference>
<feature type="transmembrane region" description="Helical" evidence="1">
    <location>
        <begin position="97"/>
        <end position="117"/>
    </location>
</feature>
<keyword evidence="1" id="KW-1133">Transmembrane helix</keyword>
<feature type="transmembrane region" description="Helical" evidence="1">
    <location>
        <begin position="430"/>
        <end position="451"/>
    </location>
</feature>
<keyword evidence="3" id="KW-1185">Reference proteome</keyword>